<dbReference type="EMBL" id="RJVU01051519">
    <property type="protein sequence ID" value="ROL41663.1"/>
    <property type="molecule type" value="Genomic_DNA"/>
</dbReference>
<gene>
    <name evidence="1" type="ORF">DPX16_9254</name>
</gene>
<comment type="caution">
    <text evidence="1">The sequence shown here is derived from an EMBL/GenBank/DDBJ whole genome shotgun (WGS) entry which is preliminary data.</text>
</comment>
<evidence type="ECO:0000313" key="1">
    <source>
        <dbReference type="EMBL" id="ROL41663.1"/>
    </source>
</evidence>
<accession>A0A3N0Y644</accession>
<organism evidence="1 2">
    <name type="scientific">Anabarilius grahami</name>
    <name type="common">Kanglang fish</name>
    <name type="synonym">Barilius grahami</name>
    <dbReference type="NCBI Taxonomy" id="495550"/>
    <lineage>
        <taxon>Eukaryota</taxon>
        <taxon>Metazoa</taxon>
        <taxon>Chordata</taxon>
        <taxon>Craniata</taxon>
        <taxon>Vertebrata</taxon>
        <taxon>Euteleostomi</taxon>
        <taxon>Actinopterygii</taxon>
        <taxon>Neopterygii</taxon>
        <taxon>Teleostei</taxon>
        <taxon>Ostariophysi</taxon>
        <taxon>Cypriniformes</taxon>
        <taxon>Xenocyprididae</taxon>
        <taxon>Xenocypridinae</taxon>
        <taxon>Xenocypridinae incertae sedis</taxon>
        <taxon>Anabarilius</taxon>
    </lineage>
</organism>
<proteinExistence type="predicted"/>
<name>A0A3N0Y644_ANAGA</name>
<sequence length="95" mass="10422">MLASAPFAVDIRPRYEASSAGEIYPTVKVVLRHEKAQKAAASVSSLQSYDLMSYGESPAYIVTCPAHFGGKIRALFAYRLRGRAAPSLVQRLVYE</sequence>
<keyword evidence="2" id="KW-1185">Reference proteome</keyword>
<dbReference type="AlphaFoldDB" id="A0A3N0Y644"/>
<protein>
    <submittedName>
        <fullName evidence="1">Uncharacterized protein</fullName>
    </submittedName>
</protein>
<dbReference type="Proteomes" id="UP000281406">
    <property type="component" value="Unassembled WGS sequence"/>
</dbReference>
<reference evidence="1 2" key="1">
    <citation type="submission" date="2018-10" db="EMBL/GenBank/DDBJ databases">
        <title>Genome assembly for a Yunnan-Guizhou Plateau 3E fish, Anabarilius grahami (Regan), and its evolutionary and genetic applications.</title>
        <authorList>
            <person name="Jiang W."/>
        </authorList>
    </citation>
    <scope>NUCLEOTIDE SEQUENCE [LARGE SCALE GENOMIC DNA]</scope>
    <source>
        <strain evidence="1">AG-KIZ</strain>
        <tissue evidence="1">Muscle</tissue>
    </source>
</reference>
<evidence type="ECO:0000313" key="2">
    <source>
        <dbReference type="Proteomes" id="UP000281406"/>
    </source>
</evidence>